<proteinExistence type="predicted"/>
<dbReference type="Gene3D" id="1.25.40.10">
    <property type="entry name" value="Tetratricopeptide repeat domain"/>
    <property type="match status" value="1"/>
</dbReference>
<gene>
    <name evidence="3" type="ORF">J2781_003031</name>
</gene>
<dbReference type="InterPro" id="IPR011990">
    <property type="entry name" value="TPR-like_helical_dom_sf"/>
</dbReference>
<reference evidence="3 4" key="1">
    <citation type="submission" date="2023-07" db="EMBL/GenBank/DDBJ databases">
        <title>Sorghum-associated microbial communities from plants grown in Nebraska, USA.</title>
        <authorList>
            <person name="Schachtman D."/>
        </authorList>
    </citation>
    <scope>NUCLEOTIDE SEQUENCE [LARGE SCALE GENOMIC DNA]</scope>
    <source>
        <strain evidence="3 4">DS1709</strain>
    </source>
</reference>
<dbReference type="InterPro" id="IPR016032">
    <property type="entry name" value="Sig_transdc_resp-reg_C-effctor"/>
</dbReference>
<feature type="repeat" description="TPR" evidence="1">
    <location>
        <begin position="199"/>
        <end position="232"/>
    </location>
</feature>
<name>A0ABU1LH93_9FLAO</name>
<sequence length="506" mass="59900">MEKLPTFYKSSIILLIFLFSNLVFCQNKQLKEIDKLLNISEKRHAEYKDFEELQIAKRANLLAQKTGDSKRIAESSYLISRALSCLELQKQSLSFIQKTFDQKYTQEDILLQAKLKEIKSYNFYVLSLKSQSLREQLSIIKLLKDKKDTASIRVVARTYGNIGNRYFDRNKLDSAFIYYKLSGNLLKKLDENKAYNSFSEHYIALGNAFSQKKDFDSAFYYYQKSYELKLKYKDPILFVQYMIFGNYYKNQKKYDLALDYYVKAIQNIEKYSINMAPFNSLYKNISEIYGILGDKNKQSEYETIYINEENKIASDRSKSMDYALNIIIDDQENNYQHSKRKKYIWISAGILLLIIIFIVVFNILRKNLKHKETLFTEVHSTLQEKEEIISQKTVETEELQLKVNDAYNEVIDLAKKNDPSFYFRFQEVYPDFQKKLMEYSPGLRTSELILCAYTFLGFTIKDIADYTYKSINTVRNRKQNLRKKFLIPTEQDMGIWLRNLTNKKTS</sequence>
<keyword evidence="3" id="KW-0132">Cell division</keyword>
<dbReference type="InterPro" id="IPR019734">
    <property type="entry name" value="TPR_rpt"/>
</dbReference>
<evidence type="ECO:0000313" key="4">
    <source>
        <dbReference type="Proteomes" id="UP001184853"/>
    </source>
</evidence>
<dbReference type="GO" id="GO:0051301">
    <property type="term" value="P:cell division"/>
    <property type="evidence" value="ECO:0007669"/>
    <property type="project" value="UniProtKB-KW"/>
</dbReference>
<organism evidence="3 4">
    <name type="scientific">Chryseobacterium geocarposphaerae</name>
    <dbReference type="NCBI Taxonomy" id="1416776"/>
    <lineage>
        <taxon>Bacteria</taxon>
        <taxon>Pseudomonadati</taxon>
        <taxon>Bacteroidota</taxon>
        <taxon>Flavobacteriia</taxon>
        <taxon>Flavobacteriales</taxon>
        <taxon>Weeksellaceae</taxon>
        <taxon>Chryseobacterium group</taxon>
        <taxon>Chryseobacterium</taxon>
    </lineage>
</organism>
<evidence type="ECO:0000313" key="3">
    <source>
        <dbReference type="EMBL" id="MDR6406083.1"/>
    </source>
</evidence>
<keyword evidence="2" id="KW-0812">Transmembrane</keyword>
<dbReference type="SUPFAM" id="SSF48452">
    <property type="entry name" value="TPR-like"/>
    <property type="match status" value="1"/>
</dbReference>
<dbReference type="Proteomes" id="UP001184853">
    <property type="component" value="Unassembled WGS sequence"/>
</dbReference>
<keyword evidence="4" id="KW-1185">Reference proteome</keyword>
<dbReference type="EMBL" id="JAVDQS010000009">
    <property type="protein sequence ID" value="MDR6406083.1"/>
    <property type="molecule type" value="Genomic_DNA"/>
</dbReference>
<comment type="caution">
    <text evidence="3">The sequence shown here is derived from an EMBL/GenBank/DDBJ whole genome shotgun (WGS) entry which is preliminary data.</text>
</comment>
<keyword evidence="2" id="KW-0472">Membrane</keyword>
<dbReference type="SMART" id="SM00028">
    <property type="entry name" value="TPR"/>
    <property type="match status" value="3"/>
</dbReference>
<dbReference type="RefSeq" id="WP_181898049.1">
    <property type="nucleotide sequence ID" value="NZ_JAVDQS010000009.1"/>
</dbReference>
<accession>A0ABU1LH93</accession>
<keyword evidence="3" id="KW-0131">Cell cycle</keyword>
<evidence type="ECO:0000256" key="2">
    <source>
        <dbReference type="SAM" id="Phobius"/>
    </source>
</evidence>
<dbReference type="PROSITE" id="PS50005">
    <property type="entry name" value="TPR"/>
    <property type="match status" value="1"/>
</dbReference>
<dbReference type="SUPFAM" id="SSF46894">
    <property type="entry name" value="C-terminal effector domain of the bipartite response regulators"/>
    <property type="match status" value="1"/>
</dbReference>
<evidence type="ECO:0000256" key="1">
    <source>
        <dbReference type="PROSITE-ProRule" id="PRU00339"/>
    </source>
</evidence>
<keyword evidence="2" id="KW-1133">Transmembrane helix</keyword>
<feature type="transmembrane region" description="Helical" evidence="2">
    <location>
        <begin position="343"/>
        <end position="364"/>
    </location>
</feature>
<protein>
    <submittedName>
        <fullName evidence="3">Cell division protein FtsL</fullName>
    </submittedName>
</protein>
<keyword evidence="1" id="KW-0802">TPR repeat</keyword>